<dbReference type="AlphaFoldDB" id="A0A4P7XKH2"/>
<gene>
    <name evidence="2" type="ORF">soil367_17815</name>
</gene>
<protein>
    <submittedName>
        <fullName evidence="2">DUF2058 domain-containing protein</fullName>
    </submittedName>
</protein>
<feature type="region of interest" description="Disordered" evidence="1">
    <location>
        <begin position="16"/>
        <end position="74"/>
    </location>
</feature>
<feature type="compositionally biased region" description="Basic and acidic residues" evidence="1">
    <location>
        <begin position="16"/>
        <end position="28"/>
    </location>
</feature>
<accession>A0A4P7XKH2</accession>
<sequence length="177" mass="20361">MALSLQEQLLKQGLVDDKKAKQIKQEQRRKTKQGKQKPAEPNEVAERARAARAEQAEKDRQANRERQQEAERKAIAAQIRQLVETHRLERRQGEIDYQFVDAKKIKKILVTSAQQDQLARGRIAIARFGESYELVPANIADKIRQRDEATVVLLNSASEADEDDPYADYPIPDDLMW</sequence>
<dbReference type="Proteomes" id="UP000298049">
    <property type="component" value="Chromosome"/>
</dbReference>
<proteinExistence type="predicted"/>
<dbReference type="Pfam" id="PF09831">
    <property type="entry name" value="DUF2058"/>
    <property type="match status" value="1"/>
</dbReference>
<dbReference type="RefSeq" id="WP_136550342.1">
    <property type="nucleotide sequence ID" value="NZ_CP031093.1"/>
</dbReference>
<name>A0A4P7XKH2_9ALTE</name>
<evidence type="ECO:0000313" key="3">
    <source>
        <dbReference type="Proteomes" id="UP000298049"/>
    </source>
</evidence>
<organism evidence="2 3">
    <name type="scientific">Hydrocarboniclastica marina</name>
    <dbReference type="NCBI Taxonomy" id="2259620"/>
    <lineage>
        <taxon>Bacteria</taxon>
        <taxon>Pseudomonadati</taxon>
        <taxon>Pseudomonadota</taxon>
        <taxon>Gammaproteobacteria</taxon>
        <taxon>Alteromonadales</taxon>
        <taxon>Alteromonadaceae</taxon>
        <taxon>Hydrocarboniclastica</taxon>
    </lineage>
</organism>
<evidence type="ECO:0000313" key="2">
    <source>
        <dbReference type="EMBL" id="QCF27631.1"/>
    </source>
</evidence>
<dbReference type="OrthoDB" id="5294470at2"/>
<dbReference type="EMBL" id="CP031093">
    <property type="protein sequence ID" value="QCF27631.1"/>
    <property type="molecule type" value="Genomic_DNA"/>
</dbReference>
<evidence type="ECO:0000256" key="1">
    <source>
        <dbReference type="SAM" id="MobiDB-lite"/>
    </source>
</evidence>
<feature type="compositionally biased region" description="Basic and acidic residues" evidence="1">
    <location>
        <begin position="37"/>
        <end position="74"/>
    </location>
</feature>
<dbReference type="InterPro" id="IPR018636">
    <property type="entry name" value="DUF2058"/>
</dbReference>
<keyword evidence="3" id="KW-1185">Reference proteome</keyword>
<dbReference type="KEGG" id="hmi:soil367_17815"/>
<reference evidence="2 3" key="1">
    <citation type="submission" date="2018-07" db="EMBL/GenBank/DDBJ databases">
        <title>Marsedoiliclastica nanhaica gen. nov. sp. nov., a novel marine hydrocarbonoclastic bacterium isolated from an in-situ enriched hydrocarbon-degrading consortium in deep-sea sediment.</title>
        <authorList>
            <person name="Dong C."/>
            <person name="Ma T."/>
            <person name="Liu R."/>
            <person name="Shao Z."/>
        </authorList>
    </citation>
    <scope>NUCLEOTIDE SEQUENCE [LARGE SCALE GENOMIC DNA]</scope>
    <source>
        <strain evidence="3">soil36-7</strain>
    </source>
</reference>